<keyword evidence="7" id="KW-1185">Reference proteome</keyword>
<keyword evidence="2" id="KW-0072">Autophagy</keyword>
<proteinExistence type="predicted"/>
<evidence type="ECO:0000256" key="3">
    <source>
        <dbReference type="ARBA" id="ARBA00030237"/>
    </source>
</evidence>
<dbReference type="EMBL" id="JAVHNS010000003">
    <property type="protein sequence ID" value="KAK6360877.1"/>
    <property type="molecule type" value="Genomic_DNA"/>
</dbReference>
<keyword evidence="6" id="KW-0723">Serine/threonine-protein kinase</keyword>
<dbReference type="Pfam" id="PF00069">
    <property type="entry name" value="Pkinase"/>
    <property type="match status" value="1"/>
</dbReference>
<dbReference type="InterPro" id="IPR008271">
    <property type="entry name" value="Ser/Thr_kinase_AS"/>
</dbReference>
<dbReference type="GO" id="GO:0005524">
    <property type="term" value="F:ATP binding"/>
    <property type="evidence" value="ECO:0007669"/>
    <property type="project" value="InterPro"/>
</dbReference>
<dbReference type="GO" id="GO:0004674">
    <property type="term" value="F:protein serine/threonine kinase activity"/>
    <property type="evidence" value="ECO:0007669"/>
    <property type="project" value="UniProtKB-KW"/>
</dbReference>
<dbReference type="GO" id="GO:0006914">
    <property type="term" value="P:autophagy"/>
    <property type="evidence" value="ECO:0007669"/>
    <property type="project" value="UniProtKB-KW"/>
</dbReference>
<gene>
    <name evidence="6" type="primary">KIN3_2</name>
    <name evidence="6" type="ORF">TWF730_006993</name>
</gene>
<keyword evidence="6" id="KW-0808">Transferase</keyword>
<evidence type="ECO:0000313" key="6">
    <source>
        <dbReference type="EMBL" id="KAK6360877.1"/>
    </source>
</evidence>
<feature type="region of interest" description="Disordered" evidence="4">
    <location>
        <begin position="1"/>
        <end position="23"/>
    </location>
</feature>
<dbReference type="InterPro" id="IPR011009">
    <property type="entry name" value="Kinase-like_dom_sf"/>
</dbReference>
<dbReference type="PROSITE" id="PS00108">
    <property type="entry name" value="PROTEIN_KINASE_ST"/>
    <property type="match status" value="1"/>
</dbReference>
<name>A0AAV9VJC1_9PEZI</name>
<dbReference type="PANTHER" id="PTHR24348">
    <property type="entry name" value="SERINE/THREONINE-PROTEIN KINASE UNC-51-RELATED"/>
    <property type="match status" value="1"/>
</dbReference>
<dbReference type="PANTHER" id="PTHR24348:SF68">
    <property type="entry name" value="SERINE_THREONINE-PROTEIN KINASE ATG1C"/>
    <property type="match status" value="1"/>
</dbReference>
<dbReference type="InterPro" id="IPR000719">
    <property type="entry name" value="Prot_kinase_dom"/>
</dbReference>
<protein>
    <recommendedName>
        <fullName evidence="3">Autophagy-related protein 1</fullName>
    </recommendedName>
</protein>
<evidence type="ECO:0000259" key="5">
    <source>
        <dbReference type="PROSITE" id="PS50011"/>
    </source>
</evidence>
<reference evidence="6 7" key="1">
    <citation type="submission" date="2019-10" db="EMBL/GenBank/DDBJ databases">
        <authorList>
            <person name="Palmer J.M."/>
        </authorList>
    </citation>
    <scope>NUCLEOTIDE SEQUENCE [LARGE SCALE GENOMIC DNA]</scope>
    <source>
        <strain evidence="6 7">TWF730</strain>
    </source>
</reference>
<dbReference type="GO" id="GO:0010506">
    <property type="term" value="P:regulation of autophagy"/>
    <property type="evidence" value="ECO:0007669"/>
    <property type="project" value="InterPro"/>
</dbReference>
<evidence type="ECO:0000313" key="7">
    <source>
        <dbReference type="Proteomes" id="UP001373714"/>
    </source>
</evidence>
<feature type="domain" description="Protein kinase" evidence="5">
    <location>
        <begin position="120"/>
        <end position="405"/>
    </location>
</feature>
<evidence type="ECO:0000256" key="4">
    <source>
        <dbReference type="SAM" id="MobiDB-lite"/>
    </source>
</evidence>
<dbReference type="InterPro" id="IPR045269">
    <property type="entry name" value="Atg1-like"/>
</dbReference>
<accession>A0AAV9VJC1</accession>
<dbReference type="Gene3D" id="1.10.510.10">
    <property type="entry name" value="Transferase(Phosphotransferase) domain 1"/>
    <property type="match status" value="1"/>
</dbReference>
<comment type="caution">
    <text evidence="6">The sequence shown here is derived from an EMBL/GenBank/DDBJ whole genome shotgun (WGS) entry which is preliminary data.</text>
</comment>
<comment type="subcellular location">
    <subcellularLocation>
        <location evidence="1">Preautophagosomal structure membrane</location>
        <topology evidence="1">Peripheral membrane protein</topology>
    </subcellularLocation>
</comment>
<dbReference type="AlphaFoldDB" id="A0AAV9VJC1"/>
<dbReference type="PROSITE" id="PS50011">
    <property type="entry name" value="PROTEIN_KINASE_DOM"/>
    <property type="match status" value="1"/>
</dbReference>
<keyword evidence="6" id="KW-0418">Kinase</keyword>
<feature type="compositionally biased region" description="Basic and acidic residues" evidence="4">
    <location>
        <begin position="7"/>
        <end position="16"/>
    </location>
</feature>
<dbReference type="GO" id="GO:0034045">
    <property type="term" value="C:phagophore assembly site membrane"/>
    <property type="evidence" value="ECO:0007669"/>
    <property type="project" value="UniProtKB-SubCell"/>
</dbReference>
<organism evidence="6 7">
    <name type="scientific">Orbilia blumenaviensis</name>
    <dbReference type="NCBI Taxonomy" id="1796055"/>
    <lineage>
        <taxon>Eukaryota</taxon>
        <taxon>Fungi</taxon>
        <taxon>Dikarya</taxon>
        <taxon>Ascomycota</taxon>
        <taxon>Pezizomycotina</taxon>
        <taxon>Orbiliomycetes</taxon>
        <taxon>Orbiliales</taxon>
        <taxon>Orbiliaceae</taxon>
        <taxon>Orbilia</taxon>
    </lineage>
</organism>
<dbReference type="SUPFAM" id="SSF56112">
    <property type="entry name" value="Protein kinase-like (PK-like)"/>
    <property type="match status" value="1"/>
</dbReference>
<dbReference type="Proteomes" id="UP001373714">
    <property type="component" value="Unassembled WGS sequence"/>
</dbReference>
<sequence length="405" mass="45433">MDPLFRPIDRAEKPGESEEPGFIPMTPAAILGHAPFSWELHSVSPPPVPPPVPPKIPIHRPTTSPVGSQGPFAYVFSHGSQLLKPREDASLDAIDLGPPIRVFTQNMPKYSLPKSYERDFRVVRDIGEGAFGQTAVVEVVSAEEGGIAHGFRLPVGMSFVAKKVQANPARQKSLYRAEWRILDILRGHRNILYGMCTQQPRKESPHGHIFTEYCDLGDILRLLQRYDDNFRTKMRECGFSRAILPPELRWLECPPEGIAYEIMTSVARGIAWMHHGIWDWPLHSEMNPKWTPIMHNDLKANNIFMISRRQGDPCPYPIFKIGDFGAATSFGMKAWIGNNATSSPQRMMNCLSIPSVPADDIFALGAMMYNIAHCIYPYEGKFGETSAGAEAHKRPTVQHRVRTPT</sequence>
<evidence type="ECO:0000256" key="1">
    <source>
        <dbReference type="ARBA" id="ARBA00004623"/>
    </source>
</evidence>
<evidence type="ECO:0000256" key="2">
    <source>
        <dbReference type="ARBA" id="ARBA00023006"/>
    </source>
</evidence>
<dbReference type="SMART" id="SM00220">
    <property type="entry name" value="S_TKc"/>
    <property type="match status" value="1"/>
</dbReference>